<organism evidence="4 5">
    <name type="scientific">[Torrubiella] hemipterigena</name>
    <dbReference type="NCBI Taxonomy" id="1531966"/>
    <lineage>
        <taxon>Eukaryota</taxon>
        <taxon>Fungi</taxon>
        <taxon>Dikarya</taxon>
        <taxon>Ascomycota</taxon>
        <taxon>Pezizomycotina</taxon>
        <taxon>Sordariomycetes</taxon>
        <taxon>Hypocreomycetidae</taxon>
        <taxon>Hypocreales</taxon>
        <taxon>Clavicipitaceae</taxon>
        <taxon>Clavicipitaceae incertae sedis</taxon>
        <taxon>'Torrubiella' clade</taxon>
    </lineage>
</organism>
<sequence>MGIPHLIGTLEPYATHKSLDNSKAIIDGPSFAYHILYVCRLNGIVQPGYKQLAQTAIAWLDELQQHGISIEAIYFDGFLPKEKLPVRMSRHGKTTSQQVIFHTSNPQGCWKDYVLQDHVQDAMDLFKIGKAESMVSITPAFIVPAIMDAIRSCKRYRDIVKLVPGEADMYCAKHATESGAIIFSSDSDLLAHDLQSGAVALFRDITKHDGTLQAAVFTPTAICERLGLEIPIAPTRLAYERLRDKNYNMDALVRACKSPPIDLPDYTRFKQQYVYNNSMDTLLLKVENQFQFRHMDPRTSEVMLQLVVPDRLDDIEPAIFLPVLMESSERGTAWEPSTPIRQLAYSFVSNTGKGIPLCVYEYRRVQSAAQKGRQVDILDQSAMRTTASDMLSISTKLQGFAGSDTQLFWLSFCLILDIQSGITQGKYSHALHVLKAHRQKQLRLSSRISWDLVHLIAQLHAGLYSLRILHQIFQSCKSSIKPQLDVHFGNFEKLLNGVPPLTSYPDATSAIDFLSKAIDKGIFKRLRQMSLVEAEETNPQHAKRSGNTSDKSASRKKPKADHKPEPKFKSANPFDALLNDSKLTQ</sequence>
<name>A0A0A1TS82_9HYPO</name>
<dbReference type="EMBL" id="CDHN01000008">
    <property type="protein sequence ID" value="CEJ95140.1"/>
    <property type="molecule type" value="Genomic_DNA"/>
</dbReference>
<dbReference type="InterPro" id="IPR039436">
    <property type="entry name" value="Asteroid_dom"/>
</dbReference>
<gene>
    <name evidence="4" type="ORF">VHEMI10638</name>
</gene>
<evidence type="ECO:0000313" key="5">
    <source>
        <dbReference type="Proteomes" id="UP000039046"/>
    </source>
</evidence>
<dbReference type="STRING" id="1531966.A0A0A1TS82"/>
<accession>A0A0A1TS82</accession>
<feature type="domain" description="Asteroid" evidence="3">
    <location>
        <begin position="139"/>
        <end position="371"/>
    </location>
</feature>
<dbReference type="Pfam" id="PF12813">
    <property type="entry name" value="XPG_I_2"/>
    <property type="match status" value="1"/>
</dbReference>
<evidence type="ECO:0000259" key="3">
    <source>
        <dbReference type="Pfam" id="PF12813"/>
    </source>
</evidence>
<dbReference type="InterPro" id="IPR026832">
    <property type="entry name" value="Asteroid"/>
</dbReference>
<dbReference type="OrthoDB" id="5297549at2759"/>
<proteinExistence type="inferred from homology"/>
<dbReference type="PANTHER" id="PTHR15665">
    <property type="entry name" value="ASTEROID PROTEIN"/>
    <property type="match status" value="1"/>
</dbReference>
<protein>
    <recommendedName>
        <fullName evidence="3">Asteroid domain-containing protein</fullName>
    </recommendedName>
</protein>
<dbReference type="InterPro" id="IPR029060">
    <property type="entry name" value="PIN-like_dom_sf"/>
</dbReference>
<dbReference type="Proteomes" id="UP000039046">
    <property type="component" value="Unassembled WGS sequence"/>
</dbReference>
<feature type="compositionally biased region" description="Polar residues" evidence="2">
    <location>
        <begin position="537"/>
        <end position="551"/>
    </location>
</feature>
<evidence type="ECO:0000256" key="2">
    <source>
        <dbReference type="SAM" id="MobiDB-lite"/>
    </source>
</evidence>
<dbReference type="HOGENOM" id="CLU_016461_1_0_1"/>
<evidence type="ECO:0000256" key="1">
    <source>
        <dbReference type="ARBA" id="ARBA00007398"/>
    </source>
</evidence>
<dbReference type="PANTHER" id="PTHR15665:SF1">
    <property type="entry name" value="PROTEIN ASTEROID HOMOLOG 1"/>
    <property type="match status" value="1"/>
</dbReference>
<dbReference type="AlphaFoldDB" id="A0A0A1TS82"/>
<evidence type="ECO:0000313" key="4">
    <source>
        <dbReference type="EMBL" id="CEJ95140.1"/>
    </source>
</evidence>
<dbReference type="Gene3D" id="3.40.50.1010">
    <property type="entry name" value="5'-nuclease"/>
    <property type="match status" value="1"/>
</dbReference>
<comment type="similarity">
    <text evidence="1">Belongs to the asteroid family.</text>
</comment>
<keyword evidence="5" id="KW-1185">Reference proteome</keyword>
<feature type="region of interest" description="Disordered" evidence="2">
    <location>
        <begin position="533"/>
        <end position="585"/>
    </location>
</feature>
<reference evidence="4 5" key="1">
    <citation type="journal article" date="2015" name="Genome Announc.">
        <title>Draft Genome Sequence and Gene Annotation of the Entomopathogenic Fungus Verticillium hemipterigenum.</title>
        <authorList>
            <person name="Horn F."/>
            <person name="Habel A."/>
            <person name="Scharf D.H."/>
            <person name="Dworschak J."/>
            <person name="Brakhage A.A."/>
            <person name="Guthke R."/>
            <person name="Hertweck C."/>
            <person name="Linde J."/>
        </authorList>
    </citation>
    <scope>NUCLEOTIDE SEQUENCE [LARGE SCALE GENOMIC DNA]</scope>
</reference>
<dbReference type="SUPFAM" id="SSF88723">
    <property type="entry name" value="PIN domain-like"/>
    <property type="match status" value="1"/>
</dbReference>